<evidence type="ECO:0000256" key="2">
    <source>
        <dbReference type="ARBA" id="ARBA00009320"/>
    </source>
</evidence>
<dbReference type="InterPro" id="IPR001544">
    <property type="entry name" value="Aminotrans_IV"/>
</dbReference>
<comment type="cofactor">
    <cofactor evidence="1 10">
        <name>pyridoxal 5'-phosphate</name>
        <dbReference type="ChEBI" id="CHEBI:597326"/>
    </cofactor>
</comment>
<dbReference type="InterPro" id="IPR005786">
    <property type="entry name" value="B_amino_transII"/>
</dbReference>
<dbReference type="GO" id="GO:0052654">
    <property type="term" value="F:L-leucine-2-oxoglutarate transaminase activity"/>
    <property type="evidence" value="ECO:0007669"/>
    <property type="project" value="RHEA"/>
</dbReference>
<dbReference type="AlphaFoldDB" id="A0A423WBT1"/>
<dbReference type="PIRSF" id="PIRSF006468">
    <property type="entry name" value="BCAT1"/>
    <property type="match status" value="1"/>
</dbReference>
<keyword evidence="6 10" id="KW-0663">Pyridoxal phosphate</keyword>
<evidence type="ECO:0000313" key="13">
    <source>
        <dbReference type="Proteomes" id="UP000283895"/>
    </source>
</evidence>
<evidence type="ECO:0000256" key="4">
    <source>
        <dbReference type="ARBA" id="ARBA00022605"/>
    </source>
</evidence>
<dbReference type="InterPro" id="IPR018300">
    <property type="entry name" value="Aminotrans_IV_CS"/>
</dbReference>
<evidence type="ECO:0000256" key="11">
    <source>
        <dbReference type="RuleBase" id="RU004517"/>
    </source>
</evidence>
<dbReference type="Pfam" id="PF01063">
    <property type="entry name" value="Aminotran_4"/>
    <property type="match status" value="1"/>
</dbReference>
<dbReference type="GO" id="GO:0009099">
    <property type="term" value="P:L-valine biosynthetic process"/>
    <property type="evidence" value="ECO:0007669"/>
    <property type="project" value="TreeGrafter"/>
</dbReference>
<dbReference type="EMBL" id="LKEA01000020">
    <property type="protein sequence ID" value="ROW00826.1"/>
    <property type="molecule type" value="Genomic_DNA"/>
</dbReference>
<dbReference type="EC" id="2.6.1.42" evidence="11"/>
<dbReference type="InterPro" id="IPR043132">
    <property type="entry name" value="BCAT-like_C"/>
</dbReference>
<feature type="modified residue" description="N6-(pyridoxal phosphate)lysine" evidence="8">
    <location>
        <position position="247"/>
    </location>
</feature>
<organism evidence="12 13">
    <name type="scientific">Cytospora schulzeri</name>
    <dbReference type="NCBI Taxonomy" id="448051"/>
    <lineage>
        <taxon>Eukaryota</taxon>
        <taxon>Fungi</taxon>
        <taxon>Dikarya</taxon>
        <taxon>Ascomycota</taxon>
        <taxon>Pezizomycotina</taxon>
        <taxon>Sordariomycetes</taxon>
        <taxon>Sordariomycetidae</taxon>
        <taxon>Diaporthales</taxon>
        <taxon>Cytosporaceae</taxon>
        <taxon>Cytospora</taxon>
    </lineage>
</organism>
<dbReference type="FunFam" id="3.20.10.10:FF:000004">
    <property type="entry name" value="Branched-chain-amino-acid aminotransferase"/>
    <property type="match status" value="1"/>
</dbReference>
<keyword evidence="5 11" id="KW-0808">Transferase</keyword>
<evidence type="ECO:0000256" key="3">
    <source>
        <dbReference type="ARBA" id="ARBA00022576"/>
    </source>
</evidence>
<keyword evidence="3 11" id="KW-0032">Aminotransferase</keyword>
<dbReference type="Proteomes" id="UP000283895">
    <property type="component" value="Unassembled WGS sequence"/>
</dbReference>
<dbReference type="SUPFAM" id="SSF56752">
    <property type="entry name" value="D-aminoacid aminotransferase-like PLP-dependent enzymes"/>
    <property type="match status" value="1"/>
</dbReference>
<dbReference type="GO" id="GO:0005739">
    <property type="term" value="C:mitochondrion"/>
    <property type="evidence" value="ECO:0007669"/>
    <property type="project" value="TreeGrafter"/>
</dbReference>
<dbReference type="GO" id="GO:0009098">
    <property type="term" value="P:L-leucine biosynthetic process"/>
    <property type="evidence" value="ECO:0007669"/>
    <property type="project" value="TreeGrafter"/>
</dbReference>
<dbReference type="Gene3D" id="3.20.10.10">
    <property type="entry name" value="D-amino Acid Aminotransferase, subunit A, domain 2"/>
    <property type="match status" value="1"/>
</dbReference>
<gene>
    <name evidence="12" type="ORF">VMCG_06514</name>
</gene>
<dbReference type="OrthoDB" id="1732691at2759"/>
<dbReference type="STRING" id="356882.A0A423WBT1"/>
<dbReference type="GO" id="GO:0052655">
    <property type="term" value="F:L-valine-2-oxoglutarate transaminase activity"/>
    <property type="evidence" value="ECO:0007669"/>
    <property type="project" value="RHEA"/>
</dbReference>
<evidence type="ECO:0000313" key="12">
    <source>
        <dbReference type="EMBL" id="ROW00826.1"/>
    </source>
</evidence>
<dbReference type="PROSITE" id="PS00770">
    <property type="entry name" value="AA_TRANSFER_CLASS_4"/>
    <property type="match status" value="1"/>
</dbReference>
<evidence type="ECO:0000256" key="8">
    <source>
        <dbReference type="PIRSR" id="PIRSR006468-1"/>
    </source>
</evidence>
<dbReference type="FunFam" id="3.30.470.10:FF:000012">
    <property type="entry name" value="Branched-chain-amino-acid aminotransferase"/>
    <property type="match status" value="1"/>
</dbReference>
<comment type="catalytic activity">
    <reaction evidence="11">
        <text>L-isoleucine + 2-oxoglutarate = (S)-3-methyl-2-oxopentanoate + L-glutamate</text>
        <dbReference type="Rhea" id="RHEA:24801"/>
        <dbReference type="ChEBI" id="CHEBI:16810"/>
        <dbReference type="ChEBI" id="CHEBI:29985"/>
        <dbReference type="ChEBI" id="CHEBI:35146"/>
        <dbReference type="ChEBI" id="CHEBI:58045"/>
        <dbReference type="EC" id="2.6.1.42"/>
    </reaction>
</comment>
<dbReference type="CDD" id="cd01557">
    <property type="entry name" value="BCAT_beta_family"/>
    <property type="match status" value="1"/>
</dbReference>
<keyword evidence="7 11" id="KW-0100">Branched-chain amino acid biosynthesis</keyword>
<dbReference type="InterPro" id="IPR036038">
    <property type="entry name" value="Aminotransferase-like"/>
</dbReference>
<evidence type="ECO:0000256" key="5">
    <source>
        <dbReference type="ARBA" id="ARBA00022679"/>
    </source>
</evidence>
<evidence type="ECO:0000256" key="7">
    <source>
        <dbReference type="ARBA" id="ARBA00023304"/>
    </source>
</evidence>
<dbReference type="PANTHER" id="PTHR11825:SF69">
    <property type="entry name" value="BRANCHED-CHAIN-AMINO-ACID AMINOTRANSFERASE"/>
    <property type="match status" value="1"/>
</dbReference>
<dbReference type="Gene3D" id="3.30.470.10">
    <property type="match status" value="1"/>
</dbReference>
<comment type="catalytic activity">
    <reaction evidence="11">
        <text>L-leucine + 2-oxoglutarate = 4-methyl-2-oxopentanoate + L-glutamate</text>
        <dbReference type="Rhea" id="RHEA:18321"/>
        <dbReference type="ChEBI" id="CHEBI:16810"/>
        <dbReference type="ChEBI" id="CHEBI:17865"/>
        <dbReference type="ChEBI" id="CHEBI:29985"/>
        <dbReference type="ChEBI" id="CHEBI:57427"/>
        <dbReference type="EC" id="2.6.1.42"/>
    </reaction>
</comment>
<sequence>MAPGTITPISPLHDASASDVDLTSKAIEHKLQKTNGTTNGTTKPAELDASKLTYNYTKNPRPVPDEATAVAGTETICSDHMITAKWTASHGWSAPELKPYGPLSLMPTASCLHYATECFEGLKAYRGLDGKLRLFRPDCNARRLLASSTRISLPAFPPSELERLVLALMAADGPRWLPRSRPGSFLYLRPAMIGTQAQLGVQAPSEALLFVTASFMRRLDDVPGGMRLHTSPEDQVRAWVGGFGYAKVGANYGPSLLATQEAKERGFMQVLWLYGPEAYCTEAGASNFFVVWRDRATGRPQLVTAPLDDRLILDGVTRRSVLQLARERLGDELEVVERRYTIDEVLEAESEGRMVESFAAGTAYFVTPVSLIHHRGKEVSFDMGNGEGGKYTQALKKWMKDIMYGGEDHPWGVVVQEEEQ</sequence>
<protein>
    <recommendedName>
        <fullName evidence="11">Branched-chain-amino-acid aminotransferase</fullName>
        <ecNumber evidence="11">2.6.1.42</ecNumber>
    </recommendedName>
</protein>
<reference evidence="12 13" key="1">
    <citation type="submission" date="2015-09" db="EMBL/GenBank/DDBJ databases">
        <title>Host preference determinants of Valsa canker pathogens revealed by comparative genomics.</title>
        <authorList>
            <person name="Yin Z."/>
            <person name="Huang L."/>
        </authorList>
    </citation>
    <scope>NUCLEOTIDE SEQUENCE [LARGE SCALE GENOMIC DNA]</scope>
    <source>
        <strain evidence="12 13">03-1</strain>
    </source>
</reference>
<comment type="similarity">
    <text evidence="2 9">Belongs to the class-IV pyridoxal-phosphate-dependent aminotransferase family.</text>
</comment>
<keyword evidence="4 11" id="KW-0028">Amino-acid biosynthesis</keyword>
<dbReference type="GO" id="GO:0052656">
    <property type="term" value="F:L-isoleucine-2-oxoglutarate transaminase activity"/>
    <property type="evidence" value="ECO:0007669"/>
    <property type="project" value="RHEA"/>
</dbReference>
<dbReference type="InterPro" id="IPR043131">
    <property type="entry name" value="BCAT-like_N"/>
</dbReference>
<evidence type="ECO:0000256" key="9">
    <source>
        <dbReference type="RuleBase" id="RU004106"/>
    </source>
</evidence>
<accession>A0A423WBT1</accession>
<proteinExistence type="inferred from homology"/>
<evidence type="ECO:0000256" key="1">
    <source>
        <dbReference type="ARBA" id="ARBA00001933"/>
    </source>
</evidence>
<evidence type="ECO:0000256" key="10">
    <source>
        <dbReference type="RuleBase" id="RU004516"/>
    </source>
</evidence>
<evidence type="ECO:0000256" key="6">
    <source>
        <dbReference type="ARBA" id="ARBA00022898"/>
    </source>
</evidence>
<dbReference type="PANTHER" id="PTHR11825">
    <property type="entry name" value="SUBGROUP IIII AMINOTRANSFERASE"/>
    <property type="match status" value="1"/>
</dbReference>
<dbReference type="InterPro" id="IPR033939">
    <property type="entry name" value="BCAT_family"/>
</dbReference>
<comment type="catalytic activity">
    <reaction evidence="11">
        <text>L-valine + 2-oxoglutarate = 3-methyl-2-oxobutanoate + L-glutamate</text>
        <dbReference type="Rhea" id="RHEA:24813"/>
        <dbReference type="ChEBI" id="CHEBI:11851"/>
        <dbReference type="ChEBI" id="CHEBI:16810"/>
        <dbReference type="ChEBI" id="CHEBI:29985"/>
        <dbReference type="ChEBI" id="CHEBI:57762"/>
        <dbReference type="EC" id="2.6.1.42"/>
    </reaction>
</comment>
<name>A0A423WBT1_9PEZI</name>
<comment type="caution">
    <text evidence="12">The sequence shown here is derived from an EMBL/GenBank/DDBJ whole genome shotgun (WGS) entry which is preliminary data.</text>
</comment>
<keyword evidence="13" id="KW-1185">Reference proteome</keyword>